<dbReference type="Proteomes" id="UP000218287">
    <property type="component" value="Chromosome"/>
</dbReference>
<accession>A0A1Z4GNB0</accession>
<organism evidence="1 2">
    <name type="scientific">Anabaenopsis circularis NIES-21</name>
    <dbReference type="NCBI Taxonomy" id="1085406"/>
    <lineage>
        <taxon>Bacteria</taxon>
        <taxon>Bacillati</taxon>
        <taxon>Cyanobacteriota</taxon>
        <taxon>Cyanophyceae</taxon>
        <taxon>Nostocales</taxon>
        <taxon>Nodulariaceae</taxon>
        <taxon>Anabaenopsis</taxon>
    </lineage>
</organism>
<keyword evidence="2" id="KW-1185">Reference proteome</keyword>
<dbReference type="EMBL" id="AP018174">
    <property type="protein sequence ID" value="BAY18974.1"/>
    <property type="molecule type" value="Genomic_DNA"/>
</dbReference>
<reference evidence="1 2" key="1">
    <citation type="submission" date="2017-06" db="EMBL/GenBank/DDBJ databases">
        <title>Genome sequencing of cyanobaciteial culture collection at National Institute for Environmental Studies (NIES).</title>
        <authorList>
            <person name="Hirose Y."/>
            <person name="Shimura Y."/>
            <person name="Fujisawa T."/>
            <person name="Nakamura Y."/>
            <person name="Kawachi M."/>
        </authorList>
    </citation>
    <scope>NUCLEOTIDE SEQUENCE [LARGE SCALE GENOMIC DNA]</scope>
    <source>
        <strain evidence="1 2">NIES-21</strain>
    </source>
</reference>
<dbReference type="AlphaFoldDB" id="A0A1Z4GNB0"/>
<proteinExistence type="predicted"/>
<name>A0A1Z4GNB0_9CYAN</name>
<protein>
    <submittedName>
        <fullName evidence="1">Uncharacterized protein</fullName>
    </submittedName>
</protein>
<evidence type="ECO:0000313" key="2">
    <source>
        <dbReference type="Proteomes" id="UP000218287"/>
    </source>
</evidence>
<sequence length="51" mass="5872">MDKPKTQIDWANASYRFLASVFLLTVYLGVDAVEIRGIYGYREYNVLPSQV</sequence>
<evidence type="ECO:0000313" key="1">
    <source>
        <dbReference type="EMBL" id="BAY18974.1"/>
    </source>
</evidence>
<gene>
    <name evidence="1" type="ORF">NIES21_48330</name>
</gene>